<keyword evidence="4" id="KW-0690">Ribosome biogenesis</keyword>
<dbReference type="InterPro" id="IPR008610">
    <property type="entry name" value="Ebp2"/>
</dbReference>
<keyword evidence="6" id="KW-0539">Nucleus</keyword>
<reference evidence="8" key="1">
    <citation type="journal article" date="2023" name="G3 (Bethesda)">
        <title>Whole genome assembly and annotation of the endangered Caribbean coral Acropora cervicornis.</title>
        <authorList>
            <person name="Selwyn J.D."/>
            <person name="Vollmer S.V."/>
        </authorList>
    </citation>
    <scope>NUCLEOTIDE SEQUENCE</scope>
    <source>
        <strain evidence="8">K2</strain>
    </source>
</reference>
<reference evidence="8" key="2">
    <citation type="journal article" date="2023" name="Science">
        <title>Genomic signatures of disease resistance in endangered staghorn corals.</title>
        <authorList>
            <person name="Vollmer S.V."/>
            <person name="Selwyn J.D."/>
            <person name="Despard B.A."/>
            <person name="Roesel C.L."/>
        </authorList>
    </citation>
    <scope>NUCLEOTIDE SEQUENCE</scope>
    <source>
        <strain evidence="8">K2</strain>
    </source>
</reference>
<dbReference type="Proteomes" id="UP001249851">
    <property type="component" value="Unassembled WGS sequence"/>
</dbReference>
<feature type="compositionally biased region" description="Polar residues" evidence="7">
    <location>
        <begin position="111"/>
        <end position="120"/>
    </location>
</feature>
<dbReference type="GO" id="GO:0042273">
    <property type="term" value="P:ribosomal large subunit biogenesis"/>
    <property type="evidence" value="ECO:0007669"/>
    <property type="project" value="TreeGrafter"/>
</dbReference>
<evidence type="ECO:0000256" key="1">
    <source>
        <dbReference type="ARBA" id="ARBA00003387"/>
    </source>
</evidence>
<evidence type="ECO:0000256" key="7">
    <source>
        <dbReference type="SAM" id="MobiDB-lite"/>
    </source>
</evidence>
<organism evidence="8 9">
    <name type="scientific">Acropora cervicornis</name>
    <name type="common">Staghorn coral</name>
    <dbReference type="NCBI Taxonomy" id="6130"/>
    <lineage>
        <taxon>Eukaryota</taxon>
        <taxon>Metazoa</taxon>
        <taxon>Cnidaria</taxon>
        <taxon>Anthozoa</taxon>
        <taxon>Hexacorallia</taxon>
        <taxon>Scleractinia</taxon>
        <taxon>Astrocoeniina</taxon>
        <taxon>Acroporidae</taxon>
        <taxon>Acropora</taxon>
    </lineage>
</organism>
<dbReference type="PANTHER" id="PTHR13028">
    <property type="entry name" value="RRNA PROCESSING PROTEIN EBNA1-BINDING PROTEIN-RELATED"/>
    <property type="match status" value="1"/>
</dbReference>
<evidence type="ECO:0000256" key="5">
    <source>
        <dbReference type="ARBA" id="ARBA00023054"/>
    </source>
</evidence>
<dbReference type="GO" id="GO:0034399">
    <property type="term" value="C:nuclear periphery"/>
    <property type="evidence" value="ECO:0007669"/>
    <property type="project" value="TreeGrafter"/>
</dbReference>
<name>A0AAD9QYH7_ACRCE</name>
<feature type="region of interest" description="Disordered" evidence="7">
    <location>
        <begin position="100"/>
        <end position="122"/>
    </location>
</feature>
<comment type="caution">
    <text evidence="8">The sequence shown here is derived from an EMBL/GenBank/DDBJ whole genome shotgun (WGS) entry which is preliminary data.</text>
</comment>
<evidence type="ECO:0000313" key="9">
    <source>
        <dbReference type="Proteomes" id="UP001249851"/>
    </source>
</evidence>
<dbReference type="GO" id="GO:0006364">
    <property type="term" value="P:rRNA processing"/>
    <property type="evidence" value="ECO:0007669"/>
    <property type="project" value="TreeGrafter"/>
</dbReference>
<proteinExistence type="inferred from homology"/>
<evidence type="ECO:0000256" key="3">
    <source>
        <dbReference type="ARBA" id="ARBA00007336"/>
    </source>
</evidence>
<accession>A0AAD9QYH7</accession>
<comment type="subcellular location">
    <subcellularLocation>
        <location evidence="2">Nucleus</location>
        <location evidence="2">Nucleolus</location>
    </subcellularLocation>
</comment>
<feature type="region of interest" description="Disordered" evidence="7">
    <location>
        <begin position="283"/>
        <end position="307"/>
    </location>
</feature>
<evidence type="ECO:0000313" key="8">
    <source>
        <dbReference type="EMBL" id="KAK2569769.1"/>
    </source>
</evidence>
<sequence>MADFEDDGFESDTDLSDEELQRDFASGNLQVGLNKLPRERTQRINIELTEVLLFSGSMKEMILSIIFSNNFIPQPGMKQKLEQISQNLDWVERMDITVDEDQEEQEETVKTAATPTPNSEKSIHDDFQREMKFYKQAQAALAKALPKLKEMKIPTKRPEDYFAEMVRAKLLSKQQAMERSEKAKKQREMKKFGKKVQQDVLEKRQQQKKAQLEAVKSFKKRGKQAITPDFGRANDDFPIQTDKGSSTIVRGIVIKRGKSAKRKAKASVSIDARFGFGGVKRGMKRNTKESFSDMVNSFKPGKHGKAP</sequence>
<protein>
    <submittedName>
        <fullName evidence="8">rRNA-processing protein EBP2</fullName>
    </submittedName>
</protein>
<comment type="similarity">
    <text evidence="3">Belongs to the EBP2 family.</text>
</comment>
<keyword evidence="5" id="KW-0175">Coiled coil</keyword>
<evidence type="ECO:0000256" key="2">
    <source>
        <dbReference type="ARBA" id="ARBA00004604"/>
    </source>
</evidence>
<dbReference type="Pfam" id="PF05890">
    <property type="entry name" value="Ebp2"/>
    <property type="match status" value="1"/>
</dbReference>
<evidence type="ECO:0000256" key="6">
    <source>
        <dbReference type="ARBA" id="ARBA00023242"/>
    </source>
</evidence>
<dbReference type="AlphaFoldDB" id="A0AAD9QYH7"/>
<gene>
    <name evidence="8" type="ORF">P5673_005609</name>
</gene>
<dbReference type="EMBL" id="JARQWQ010000009">
    <property type="protein sequence ID" value="KAK2569769.1"/>
    <property type="molecule type" value="Genomic_DNA"/>
</dbReference>
<dbReference type="PANTHER" id="PTHR13028:SF0">
    <property type="entry name" value="RRNA-PROCESSING PROTEIN EBP2-RELATED"/>
    <property type="match status" value="1"/>
</dbReference>
<dbReference type="GO" id="GO:0005730">
    <property type="term" value="C:nucleolus"/>
    <property type="evidence" value="ECO:0007669"/>
    <property type="project" value="UniProtKB-SubCell"/>
</dbReference>
<dbReference type="GO" id="GO:0030687">
    <property type="term" value="C:preribosome, large subunit precursor"/>
    <property type="evidence" value="ECO:0007669"/>
    <property type="project" value="TreeGrafter"/>
</dbReference>
<feature type="non-terminal residue" evidence="8">
    <location>
        <position position="1"/>
    </location>
</feature>
<evidence type="ECO:0000256" key="4">
    <source>
        <dbReference type="ARBA" id="ARBA00022517"/>
    </source>
</evidence>
<comment type="function">
    <text evidence="1">Required for the processing of the 27S pre-rRNA.</text>
</comment>
<keyword evidence="9" id="KW-1185">Reference proteome</keyword>